<dbReference type="Pfam" id="PF04246">
    <property type="entry name" value="RseC_MucC"/>
    <property type="match status" value="1"/>
</dbReference>
<keyword evidence="3" id="KW-1185">Reference proteome</keyword>
<evidence type="ECO:0000313" key="3">
    <source>
        <dbReference type="Proteomes" id="UP001467690"/>
    </source>
</evidence>
<dbReference type="EMBL" id="JBELOE010000254">
    <property type="protein sequence ID" value="MER2493123.1"/>
    <property type="molecule type" value="Genomic_DNA"/>
</dbReference>
<comment type="caution">
    <text evidence="2">The sequence shown here is derived from an EMBL/GenBank/DDBJ whole genome shotgun (WGS) entry which is preliminary data.</text>
</comment>
<protein>
    <submittedName>
        <fullName evidence="2">SoxR reducing system RseC family protein</fullName>
    </submittedName>
</protein>
<organism evidence="2 3">
    <name type="scientific">Catenovulum sediminis</name>
    <dbReference type="NCBI Taxonomy" id="1740262"/>
    <lineage>
        <taxon>Bacteria</taxon>
        <taxon>Pseudomonadati</taxon>
        <taxon>Pseudomonadota</taxon>
        <taxon>Gammaproteobacteria</taxon>
        <taxon>Alteromonadales</taxon>
        <taxon>Alteromonadaceae</taxon>
        <taxon>Catenovulum</taxon>
    </lineage>
</organism>
<dbReference type="RefSeq" id="WP_143869840.1">
    <property type="nucleotide sequence ID" value="NZ_CP041660.1"/>
</dbReference>
<sequence>MMYEKAIVVERFDSQHIWVETQIKTTCGKCQHNSECGTGVLAKLLTTRTNKVLVSCSHAVEAGQVVTLAVAENNLVFGSFVLYGIPTLSLLLSMLLFTLVFDAELLVLLFSLLATLASFQLVKYFQSQRPSNQITAVVVEEVDVQTFNCKY</sequence>
<name>A0ABV1RJK1_9ALTE</name>
<gene>
    <name evidence="2" type="ORF">ABS311_14670</name>
</gene>
<dbReference type="Proteomes" id="UP001467690">
    <property type="component" value="Unassembled WGS sequence"/>
</dbReference>
<dbReference type="PANTHER" id="PTHR35867:SF1">
    <property type="entry name" value="PROTEIN RSEC"/>
    <property type="match status" value="1"/>
</dbReference>
<keyword evidence="1" id="KW-1133">Transmembrane helix</keyword>
<feature type="transmembrane region" description="Helical" evidence="1">
    <location>
        <begin position="80"/>
        <end position="99"/>
    </location>
</feature>
<dbReference type="InterPro" id="IPR007359">
    <property type="entry name" value="SigmaE_reg_RseC_MucC"/>
</dbReference>
<evidence type="ECO:0000256" key="1">
    <source>
        <dbReference type="SAM" id="Phobius"/>
    </source>
</evidence>
<dbReference type="PANTHER" id="PTHR35867">
    <property type="entry name" value="PROTEIN RSEC"/>
    <property type="match status" value="1"/>
</dbReference>
<dbReference type="InterPro" id="IPR026268">
    <property type="entry name" value="RseC"/>
</dbReference>
<keyword evidence="1" id="KW-0472">Membrane</keyword>
<evidence type="ECO:0000313" key="2">
    <source>
        <dbReference type="EMBL" id="MER2493123.1"/>
    </source>
</evidence>
<feature type="transmembrane region" description="Helical" evidence="1">
    <location>
        <begin position="105"/>
        <end position="125"/>
    </location>
</feature>
<keyword evidence="1" id="KW-0812">Transmembrane</keyword>
<proteinExistence type="predicted"/>
<dbReference type="PIRSF" id="PIRSF004923">
    <property type="entry name" value="RseC"/>
    <property type="match status" value="1"/>
</dbReference>
<reference evidence="2 3" key="1">
    <citation type="submission" date="2024-06" db="EMBL/GenBank/DDBJ databases">
        <authorList>
            <person name="Chen R.Y."/>
        </authorList>
    </citation>
    <scope>NUCLEOTIDE SEQUENCE [LARGE SCALE GENOMIC DNA]</scope>
    <source>
        <strain evidence="2 3">D2</strain>
    </source>
</reference>
<accession>A0ABV1RJK1</accession>